<dbReference type="InterPro" id="IPR046586">
    <property type="entry name" value="DUF6644"/>
</dbReference>
<feature type="transmembrane region" description="Helical" evidence="1">
    <location>
        <begin position="135"/>
        <end position="155"/>
    </location>
</feature>
<evidence type="ECO:0000256" key="1">
    <source>
        <dbReference type="SAM" id="Phobius"/>
    </source>
</evidence>
<dbReference type="Proteomes" id="UP001595904">
    <property type="component" value="Unassembled WGS sequence"/>
</dbReference>
<keyword evidence="1" id="KW-0812">Transmembrane</keyword>
<name>A0ABV8STJ5_9GAMM</name>
<feature type="transmembrane region" description="Helical" evidence="1">
    <location>
        <begin position="23"/>
        <end position="45"/>
    </location>
</feature>
<evidence type="ECO:0000259" key="2">
    <source>
        <dbReference type="Pfam" id="PF20349"/>
    </source>
</evidence>
<evidence type="ECO:0000313" key="4">
    <source>
        <dbReference type="Proteomes" id="UP001595904"/>
    </source>
</evidence>
<feature type="domain" description="DUF6644" evidence="2">
    <location>
        <begin position="5"/>
        <end position="157"/>
    </location>
</feature>
<keyword evidence="1" id="KW-1133">Transmembrane helix</keyword>
<sequence length="158" mass="17444">MLLSFFEWLEASRLGVFMKDLPATFAIVEAVHLMGLALLGGTVLAQDLRLLNVILRDVPSNVVTEQAHRWFKVGLWVLLLTGVPMLAGVATKCYHNVFYWTKMVALAVGVLFVFTLKQPLLRGDHSALKPVTLKLMAVASMSVWFLVAASGRWIGFSG</sequence>
<keyword evidence="1" id="KW-0472">Membrane</keyword>
<reference evidence="4" key="1">
    <citation type="journal article" date="2019" name="Int. J. Syst. Evol. Microbiol.">
        <title>The Global Catalogue of Microorganisms (GCM) 10K type strain sequencing project: providing services to taxonomists for standard genome sequencing and annotation.</title>
        <authorList>
            <consortium name="The Broad Institute Genomics Platform"/>
            <consortium name="The Broad Institute Genome Sequencing Center for Infectious Disease"/>
            <person name="Wu L."/>
            <person name="Ma J."/>
        </authorList>
    </citation>
    <scope>NUCLEOTIDE SEQUENCE [LARGE SCALE GENOMIC DNA]</scope>
    <source>
        <strain evidence="4">CGMCC 1.10759</strain>
    </source>
</reference>
<proteinExistence type="predicted"/>
<evidence type="ECO:0000313" key="3">
    <source>
        <dbReference type="EMBL" id="MFC4310792.1"/>
    </source>
</evidence>
<protein>
    <submittedName>
        <fullName evidence="3">DUF6644 family protein</fullName>
    </submittedName>
</protein>
<feature type="transmembrane region" description="Helical" evidence="1">
    <location>
        <begin position="97"/>
        <end position="114"/>
    </location>
</feature>
<comment type="caution">
    <text evidence="3">The sequence shown here is derived from an EMBL/GenBank/DDBJ whole genome shotgun (WGS) entry which is preliminary data.</text>
</comment>
<dbReference type="RefSeq" id="WP_380598583.1">
    <property type="nucleotide sequence ID" value="NZ_JBHSDU010000003.1"/>
</dbReference>
<feature type="transmembrane region" description="Helical" evidence="1">
    <location>
        <begin position="73"/>
        <end position="91"/>
    </location>
</feature>
<gene>
    <name evidence="3" type="ORF">ACFPN2_16985</name>
</gene>
<dbReference type="Pfam" id="PF20349">
    <property type="entry name" value="DUF6644"/>
    <property type="match status" value="1"/>
</dbReference>
<dbReference type="EMBL" id="JBHSDU010000003">
    <property type="protein sequence ID" value="MFC4310792.1"/>
    <property type="molecule type" value="Genomic_DNA"/>
</dbReference>
<organism evidence="3 4">
    <name type="scientific">Steroidobacter flavus</name>
    <dbReference type="NCBI Taxonomy" id="1842136"/>
    <lineage>
        <taxon>Bacteria</taxon>
        <taxon>Pseudomonadati</taxon>
        <taxon>Pseudomonadota</taxon>
        <taxon>Gammaproteobacteria</taxon>
        <taxon>Steroidobacterales</taxon>
        <taxon>Steroidobacteraceae</taxon>
        <taxon>Steroidobacter</taxon>
    </lineage>
</organism>
<accession>A0ABV8STJ5</accession>
<keyword evidence="4" id="KW-1185">Reference proteome</keyword>